<evidence type="ECO:0000256" key="19">
    <source>
        <dbReference type="ARBA" id="ARBA00023319"/>
    </source>
</evidence>
<evidence type="ECO:0000256" key="5">
    <source>
        <dbReference type="ARBA" id="ARBA00022490"/>
    </source>
</evidence>
<dbReference type="InterPro" id="IPR013106">
    <property type="entry name" value="Ig_V-set"/>
</dbReference>
<dbReference type="GO" id="GO:0005813">
    <property type="term" value="C:centrosome"/>
    <property type="evidence" value="ECO:0007669"/>
    <property type="project" value="UniProtKB-SubCell"/>
</dbReference>
<evidence type="ECO:0000256" key="17">
    <source>
        <dbReference type="ARBA" id="ARBA00023212"/>
    </source>
</evidence>
<keyword evidence="17" id="KW-0206">Cytoskeleton</keyword>
<dbReference type="Proteomes" id="UP000007754">
    <property type="component" value="Chromosome 2"/>
</dbReference>
<dbReference type="InterPro" id="IPR013783">
    <property type="entry name" value="Ig-like_fold"/>
</dbReference>
<dbReference type="InterPro" id="IPR036179">
    <property type="entry name" value="Ig-like_dom_sf"/>
</dbReference>
<protein>
    <recommendedName>
        <fullName evidence="21">HEPACAM family member 2</fullName>
    </recommendedName>
    <alternativeName>
        <fullName evidence="22">Mitotic kinetics regulator</fullName>
    </alternativeName>
</protein>
<evidence type="ECO:0000256" key="8">
    <source>
        <dbReference type="ARBA" id="ARBA00022729"/>
    </source>
</evidence>
<evidence type="ECO:0000313" key="24">
    <source>
        <dbReference type="Ensembl" id="ENSTGUP00000001545.2"/>
    </source>
</evidence>
<evidence type="ECO:0000256" key="1">
    <source>
        <dbReference type="ARBA" id="ARBA00004186"/>
    </source>
</evidence>
<keyword evidence="7" id="KW-0812">Transmembrane</keyword>
<evidence type="ECO:0000256" key="11">
    <source>
        <dbReference type="ARBA" id="ARBA00022776"/>
    </source>
</evidence>
<dbReference type="SMART" id="SM00409">
    <property type="entry name" value="IG"/>
    <property type="match status" value="3"/>
</dbReference>
<evidence type="ECO:0000256" key="4">
    <source>
        <dbReference type="ARBA" id="ARBA00004614"/>
    </source>
</evidence>
<dbReference type="GO" id="GO:0007098">
    <property type="term" value="P:centrosome cycle"/>
    <property type="evidence" value="ECO:0007669"/>
    <property type="project" value="Ensembl"/>
</dbReference>
<dbReference type="GO" id="GO:0072686">
    <property type="term" value="C:mitotic spindle"/>
    <property type="evidence" value="ECO:0007669"/>
    <property type="project" value="Ensembl"/>
</dbReference>
<dbReference type="Pfam" id="PF07686">
    <property type="entry name" value="V-set"/>
    <property type="match status" value="1"/>
</dbReference>
<accession>H0YTD2</accession>
<dbReference type="InParanoid" id="H0YTD2"/>
<keyword evidence="25" id="KW-1185">Reference proteome</keyword>
<keyword evidence="11" id="KW-0498">Mitosis</keyword>
<comment type="subcellular location">
    <subcellularLocation>
        <location evidence="3">Cytoplasm</location>
        <location evidence="3">Cytoskeleton</location>
        <location evidence="3">Microtubule organizing center</location>
        <location evidence="3">Centrosome</location>
    </subcellularLocation>
    <subcellularLocation>
        <location evidence="1">Cytoplasm</location>
        <location evidence="1">Cytoskeleton</location>
        <location evidence="1">Spindle</location>
    </subcellularLocation>
    <subcellularLocation>
        <location evidence="4">Golgi apparatus membrane</location>
        <topology evidence="4">Single-pass type I membrane protein</topology>
    </subcellularLocation>
    <subcellularLocation>
        <location evidence="2">Midbody</location>
    </subcellularLocation>
</comment>
<name>H0YTD2_TAEGU</name>
<evidence type="ECO:0000256" key="10">
    <source>
        <dbReference type="ARBA" id="ARBA00022765"/>
    </source>
</evidence>
<evidence type="ECO:0000256" key="21">
    <source>
        <dbReference type="ARBA" id="ARBA00073791"/>
    </source>
</evidence>
<evidence type="ECO:0000256" key="2">
    <source>
        <dbReference type="ARBA" id="ARBA00004214"/>
    </source>
</evidence>
<feature type="domain" description="Ig-like" evidence="23">
    <location>
        <begin position="332"/>
        <end position="417"/>
    </location>
</feature>
<evidence type="ECO:0000256" key="15">
    <source>
        <dbReference type="ARBA" id="ARBA00023157"/>
    </source>
</evidence>
<dbReference type="AlphaFoldDB" id="H0YTD2"/>
<proteinExistence type="predicted"/>
<keyword evidence="18" id="KW-0131">Cell cycle</keyword>
<evidence type="ECO:0000256" key="3">
    <source>
        <dbReference type="ARBA" id="ARBA00004300"/>
    </source>
</evidence>
<evidence type="ECO:0000313" key="25">
    <source>
        <dbReference type="Proteomes" id="UP000007754"/>
    </source>
</evidence>
<dbReference type="SMART" id="SM00408">
    <property type="entry name" value="IGc2"/>
    <property type="match status" value="1"/>
</dbReference>
<dbReference type="InterPro" id="IPR007110">
    <property type="entry name" value="Ig-like_dom"/>
</dbReference>
<dbReference type="InterPro" id="IPR003598">
    <property type="entry name" value="Ig_sub2"/>
</dbReference>
<feature type="domain" description="Ig-like" evidence="23">
    <location>
        <begin position="418"/>
        <end position="514"/>
    </location>
</feature>
<evidence type="ECO:0000256" key="9">
    <source>
        <dbReference type="ARBA" id="ARBA00022737"/>
    </source>
</evidence>
<dbReference type="GO" id="GO:0005654">
    <property type="term" value="C:nucleoplasm"/>
    <property type="evidence" value="ECO:0007669"/>
    <property type="project" value="Ensembl"/>
</dbReference>
<dbReference type="SUPFAM" id="SSF48726">
    <property type="entry name" value="Immunoglobulin"/>
    <property type="match status" value="3"/>
</dbReference>
<evidence type="ECO:0000256" key="16">
    <source>
        <dbReference type="ARBA" id="ARBA00023180"/>
    </source>
</evidence>
<keyword evidence="16" id="KW-0325">Glycoprotein</keyword>
<sequence length="621" mass="69850">MCLAQGIKRGKLEVKRISWLSRVLSGVTQRARPACWRVMDVVLRRQNRLVSLLFSCIDSNFKKSRTPKLTRWLFKYNLCQHEKRNNLSYSPCLSGGSIRRCDYRHTHCGVVCCACRKRDFFHPLWSGCACRKRDFSFWRAHRSAPRVSRSCCPSAPSCCCVDAGQGSSCRSEPWLSAEKVAFVWDRMLSWSPLANFFWDLQCKIYFLLVGISSALKLTVPSHTIHGIEGQPLHLSVDYSFNATASEIQIIWLFERSQSNPKYLLGSVNQRVVPDLEYQHKFTLIPPNASLRINPLHLSDEGNYIVKVNVRGNGTIAASQKIQVAVDVPVTKPAVHTEPSSGVVEYVGNITLKCTVDRGTRVAYQWMKNGKCLHAGPNYTFSSNNATLLIVPVVKEDVGNYSCLASNPVSAMESEIISPTIYYGPYGLRVKSDKGLNIGAVFTVDVGEVVLFDCSADSNPPNTYSWIQRDDNTTQVIKYGPHLEVVSDKVAQKTMEYMCCAFNNVTGKRDETHFTVVVTSVAMAFLFLWKRYQPHKVIQQKLQSRAEADYRKAQAFSGHESALDDFGIYEFITFPDLTSGSRVSSQSVPGPDFVAGQDMLSTVYEVIQHIPEQPEQDHQQCI</sequence>
<dbReference type="PANTHER" id="PTHR44888:SF1">
    <property type="entry name" value="HEPACAM FAMILY MEMBER 2"/>
    <property type="match status" value="1"/>
</dbReference>
<dbReference type="Pfam" id="PF13927">
    <property type="entry name" value="Ig_3"/>
    <property type="match status" value="1"/>
</dbReference>
<dbReference type="InterPro" id="IPR003599">
    <property type="entry name" value="Ig_sub"/>
</dbReference>
<dbReference type="GeneTree" id="ENSGT01130000278319"/>
<evidence type="ECO:0000256" key="20">
    <source>
        <dbReference type="ARBA" id="ARBA00059869"/>
    </source>
</evidence>
<reference evidence="24" key="3">
    <citation type="submission" date="2025-09" db="UniProtKB">
        <authorList>
            <consortium name="Ensembl"/>
        </authorList>
    </citation>
    <scope>IDENTIFICATION</scope>
</reference>
<dbReference type="Gene3D" id="2.60.40.10">
    <property type="entry name" value="Immunoglobulins"/>
    <property type="match status" value="3"/>
</dbReference>
<keyword evidence="9" id="KW-0677">Repeat</keyword>
<dbReference type="Ensembl" id="ENSTGUT00000001559.2">
    <property type="protein sequence ID" value="ENSTGUP00000001545.2"/>
    <property type="gene ID" value="ENSTGUG00000001498.2"/>
</dbReference>
<reference evidence="24" key="2">
    <citation type="submission" date="2025-08" db="UniProtKB">
        <authorList>
            <consortium name="Ensembl"/>
        </authorList>
    </citation>
    <scope>IDENTIFICATION</scope>
</reference>
<keyword evidence="15" id="KW-1015">Disulfide bond</keyword>
<keyword evidence="5" id="KW-0963">Cytoplasm</keyword>
<evidence type="ECO:0000256" key="12">
    <source>
        <dbReference type="ARBA" id="ARBA00022989"/>
    </source>
</evidence>
<keyword evidence="6" id="KW-0132">Cell division</keyword>
<keyword evidence="12" id="KW-1133">Transmembrane helix</keyword>
<dbReference type="PANTHER" id="PTHR44888">
    <property type="entry name" value="HEPACAM FAMILY MEMBER 2-RELATED"/>
    <property type="match status" value="1"/>
</dbReference>
<evidence type="ECO:0000256" key="7">
    <source>
        <dbReference type="ARBA" id="ARBA00022692"/>
    </source>
</evidence>
<dbReference type="InterPro" id="IPR052280">
    <property type="entry name" value="HEPACAM_domain"/>
</dbReference>
<keyword evidence="8" id="KW-0732">Signal</keyword>
<keyword evidence="13" id="KW-0333">Golgi apparatus</keyword>
<dbReference type="FunFam" id="2.60.40.10:FF:000506">
    <property type="entry name" value="HEPACAM family member 2 isoform X2"/>
    <property type="match status" value="1"/>
</dbReference>
<dbReference type="FunFam" id="2.60.40.10:FF:000624">
    <property type="entry name" value="HEPACAM family member 2 isoform X1"/>
    <property type="match status" value="1"/>
</dbReference>
<dbReference type="FunFam" id="2.60.40.10:FF:000483">
    <property type="entry name" value="HEPACAM family member 2 isoform X1"/>
    <property type="match status" value="1"/>
</dbReference>
<dbReference type="STRING" id="59729.ENSTGUP00000001545"/>
<keyword evidence="14" id="KW-0472">Membrane</keyword>
<evidence type="ECO:0000256" key="13">
    <source>
        <dbReference type="ARBA" id="ARBA00023034"/>
    </source>
</evidence>
<evidence type="ECO:0000256" key="6">
    <source>
        <dbReference type="ARBA" id="ARBA00022618"/>
    </source>
</evidence>
<evidence type="ECO:0000259" key="23">
    <source>
        <dbReference type="PROSITE" id="PS50835"/>
    </source>
</evidence>
<evidence type="ECO:0000256" key="22">
    <source>
        <dbReference type="ARBA" id="ARBA00078454"/>
    </source>
</evidence>
<evidence type="ECO:0000256" key="14">
    <source>
        <dbReference type="ARBA" id="ARBA00023136"/>
    </source>
</evidence>
<dbReference type="HOGENOM" id="CLU_049122_0_0_1"/>
<dbReference type="GO" id="GO:0051301">
    <property type="term" value="P:cell division"/>
    <property type="evidence" value="ECO:0007669"/>
    <property type="project" value="UniProtKB-KW"/>
</dbReference>
<keyword evidence="10" id="KW-0013">ADP-ribosylation</keyword>
<evidence type="ECO:0000256" key="18">
    <source>
        <dbReference type="ARBA" id="ARBA00023306"/>
    </source>
</evidence>
<dbReference type="GO" id="GO:0030496">
    <property type="term" value="C:midbody"/>
    <property type="evidence" value="ECO:0007669"/>
    <property type="project" value="UniProtKB-SubCell"/>
</dbReference>
<dbReference type="PROSITE" id="PS50835">
    <property type="entry name" value="IG_LIKE"/>
    <property type="match status" value="2"/>
</dbReference>
<dbReference type="GO" id="GO:0000139">
    <property type="term" value="C:Golgi membrane"/>
    <property type="evidence" value="ECO:0007669"/>
    <property type="project" value="UniProtKB-SubCell"/>
</dbReference>
<organism evidence="24 25">
    <name type="scientific">Taeniopygia guttata</name>
    <name type="common">Zebra finch</name>
    <name type="synonym">Poephila guttata</name>
    <dbReference type="NCBI Taxonomy" id="59729"/>
    <lineage>
        <taxon>Eukaryota</taxon>
        <taxon>Metazoa</taxon>
        <taxon>Chordata</taxon>
        <taxon>Craniata</taxon>
        <taxon>Vertebrata</taxon>
        <taxon>Euteleostomi</taxon>
        <taxon>Archelosauria</taxon>
        <taxon>Archosauria</taxon>
        <taxon>Dinosauria</taxon>
        <taxon>Saurischia</taxon>
        <taxon>Theropoda</taxon>
        <taxon>Coelurosauria</taxon>
        <taxon>Aves</taxon>
        <taxon>Neognathae</taxon>
        <taxon>Neoaves</taxon>
        <taxon>Telluraves</taxon>
        <taxon>Australaves</taxon>
        <taxon>Passeriformes</taxon>
        <taxon>Passeroidea</taxon>
        <taxon>Estrildidae</taxon>
        <taxon>Estrildinae</taxon>
        <taxon>Taeniopygia</taxon>
    </lineage>
</organism>
<comment type="function">
    <text evidence="20">Required during prometaphase for centrosome maturation. Following poly-ADP-ribosylation (PARsylation) by TNKS, translocates from the Golgi apparatus to mitotic centrosomes and plays a key role in the formation of robust microtubules for prompt movement of chromosomes: anchors AKAP9/CG-NAP, a scaffold protein of the gamma-tubulin ring complex and promotes centrosome maturation.</text>
</comment>
<keyword evidence="19" id="KW-0393">Immunoglobulin domain</keyword>
<reference evidence="24 25" key="1">
    <citation type="journal article" date="2010" name="Nature">
        <title>The genome of a songbird.</title>
        <authorList>
            <person name="Warren W.C."/>
            <person name="Clayton D.F."/>
            <person name="Ellegren H."/>
            <person name="Arnold A.P."/>
            <person name="Hillier L.W."/>
            <person name="Kunstner A."/>
            <person name="Searle S."/>
            <person name="White S."/>
            <person name="Vilella A.J."/>
            <person name="Fairley S."/>
            <person name="Heger A."/>
            <person name="Kong L."/>
            <person name="Ponting C.P."/>
            <person name="Jarvis E.D."/>
            <person name="Mello C.V."/>
            <person name="Minx P."/>
            <person name="Lovell P."/>
            <person name="Velho T.A."/>
            <person name="Ferris M."/>
            <person name="Balakrishnan C.N."/>
            <person name="Sinha S."/>
            <person name="Blatti C."/>
            <person name="London S.E."/>
            <person name="Li Y."/>
            <person name="Lin Y.C."/>
            <person name="George J."/>
            <person name="Sweedler J."/>
            <person name="Southey B."/>
            <person name="Gunaratne P."/>
            <person name="Watson M."/>
            <person name="Nam K."/>
            <person name="Backstrom N."/>
            <person name="Smeds L."/>
            <person name="Nabholz B."/>
            <person name="Itoh Y."/>
            <person name="Whitney O."/>
            <person name="Pfenning A.R."/>
            <person name="Howard J."/>
            <person name="Volker M."/>
            <person name="Skinner B.M."/>
            <person name="Griffin D.K."/>
            <person name="Ye L."/>
            <person name="McLaren W.M."/>
            <person name="Flicek P."/>
            <person name="Quesada V."/>
            <person name="Velasco G."/>
            <person name="Lopez-Otin C."/>
            <person name="Puente X.S."/>
            <person name="Olender T."/>
            <person name="Lancet D."/>
            <person name="Smit A.F."/>
            <person name="Hubley R."/>
            <person name="Konkel M.K."/>
            <person name="Walker J.A."/>
            <person name="Batzer M.A."/>
            <person name="Gu W."/>
            <person name="Pollock D.D."/>
            <person name="Chen L."/>
            <person name="Cheng Z."/>
            <person name="Eichler E.E."/>
            <person name="Stapley J."/>
            <person name="Slate J."/>
            <person name="Ekblom R."/>
            <person name="Birkhead T."/>
            <person name="Burke T."/>
            <person name="Burt D."/>
            <person name="Scharff C."/>
            <person name="Adam I."/>
            <person name="Richard H."/>
            <person name="Sultan M."/>
            <person name="Soldatov A."/>
            <person name="Lehrach H."/>
            <person name="Edwards S.V."/>
            <person name="Yang S.P."/>
            <person name="Li X."/>
            <person name="Graves T."/>
            <person name="Fulton L."/>
            <person name="Nelson J."/>
            <person name="Chinwalla A."/>
            <person name="Hou S."/>
            <person name="Mardis E.R."/>
            <person name="Wilson R.K."/>
        </authorList>
    </citation>
    <scope>NUCLEOTIDE SEQUENCE [LARGE SCALE GENOMIC DNA]</scope>
</reference>